<feature type="domain" description="ABC-type transport auxiliary lipoprotein component" evidence="1">
    <location>
        <begin position="39"/>
        <end position="197"/>
    </location>
</feature>
<evidence type="ECO:0000313" key="2">
    <source>
        <dbReference type="EMBL" id="MCS3904110.1"/>
    </source>
</evidence>
<keyword evidence="2" id="KW-0449">Lipoprotein</keyword>
<keyword evidence="3" id="KW-1185">Reference proteome</keyword>
<name>A0AAE3HKN7_9GAMM</name>
<dbReference type="InterPro" id="IPR005586">
    <property type="entry name" value="ABC_trans_aux"/>
</dbReference>
<dbReference type="Proteomes" id="UP001204445">
    <property type="component" value="Unassembled WGS sequence"/>
</dbReference>
<reference evidence="2" key="1">
    <citation type="submission" date="2022-08" db="EMBL/GenBank/DDBJ databases">
        <title>Genomic Encyclopedia of Type Strains, Phase III (KMG-III): the genomes of soil and plant-associated and newly described type strains.</title>
        <authorList>
            <person name="Whitman W."/>
        </authorList>
    </citation>
    <scope>NUCLEOTIDE SEQUENCE</scope>
    <source>
        <strain evidence="2">HMT 1</strain>
    </source>
</reference>
<accession>A0AAE3HKN7</accession>
<evidence type="ECO:0000259" key="1">
    <source>
        <dbReference type="Pfam" id="PF03886"/>
    </source>
</evidence>
<dbReference type="Pfam" id="PF03886">
    <property type="entry name" value="ABC_trans_aux"/>
    <property type="match status" value="1"/>
</dbReference>
<organism evidence="2 3">
    <name type="scientific">Methylohalomonas lacus</name>
    <dbReference type="NCBI Taxonomy" id="398773"/>
    <lineage>
        <taxon>Bacteria</taxon>
        <taxon>Pseudomonadati</taxon>
        <taxon>Pseudomonadota</taxon>
        <taxon>Gammaproteobacteria</taxon>
        <taxon>Methylohalomonadales</taxon>
        <taxon>Methylohalomonadaceae</taxon>
        <taxon>Methylohalomonas</taxon>
    </lineage>
</organism>
<proteinExistence type="predicted"/>
<dbReference type="RefSeq" id="WP_259056388.1">
    <property type="nucleotide sequence ID" value="NZ_JANUCT010000016.1"/>
</dbReference>
<sequence>MYPQRKDVRAISWPAGFVVALLALLLAGCANKPVEVQHYTLPAATKVTQETDAEPLFVEITVNTADYLAAPGISYQTSEYRMESAYGHRWAGSLAEQLRRQLRDELLQQYPGYRFISGRGHGDDAAGDTFFLTVEIDEFHGRFDGVAVISGRWSLRDTQNNYLTGQNFFERIPQSEDGYEALVKSLAQGWRKTIGEINREIQALKAESN</sequence>
<dbReference type="PROSITE" id="PS51257">
    <property type="entry name" value="PROKAR_LIPOPROTEIN"/>
    <property type="match status" value="1"/>
</dbReference>
<comment type="caution">
    <text evidence="2">The sequence shown here is derived from an EMBL/GenBank/DDBJ whole genome shotgun (WGS) entry which is preliminary data.</text>
</comment>
<dbReference type="Gene3D" id="3.40.50.10610">
    <property type="entry name" value="ABC-type transport auxiliary lipoprotein component"/>
    <property type="match status" value="1"/>
</dbReference>
<dbReference type="EMBL" id="JANUCT010000016">
    <property type="protein sequence ID" value="MCS3904110.1"/>
    <property type="molecule type" value="Genomic_DNA"/>
</dbReference>
<evidence type="ECO:0000313" key="3">
    <source>
        <dbReference type="Proteomes" id="UP001204445"/>
    </source>
</evidence>
<protein>
    <submittedName>
        <fullName evidence="2">Lipoprotein YmbA</fullName>
    </submittedName>
</protein>
<gene>
    <name evidence="2" type="ORF">J2T55_002143</name>
</gene>
<dbReference type="AlphaFoldDB" id="A0AAE3HKN7"/>
<dbReference type="SUPFAM" id="SSF159594">
    <property type="entry name" value="XCC0632-like"/>
    <property type="match status" value="1"/>
</dbReference>